<dbReference type="AlphaFoldDB" id="T0JVA5"/>
<dbReference type="OrthoDB" id="3766406at2759"/>
<evidence type="ECO:0000313" key="1">
    <source>
        <dbReference type="EMBL" id="EQB44468.1"/>
    </source>
</evidence>
<protein>
    <submittedName>
        <fullName evidence="1">Uncharacterized protein</fullName>
    </submittedName>
</protein>
<dbReference type="Proteomes" id="UP000015530">
    <property type="component" value="Unassembled WGS sequence"/>
</dbReference>
<sequence length="174" mass="20397">MAPFTLSQAALPNRSLFYYQATPKVVSGRFLSKTEWYFWRHKYRARVACNVADEFSPRGICPHLFVKEARAWGDLFWEDINKADESTEEIQGYCRKCPTYYTIQTEGDAARVRAYYDFGAQEHPVNRFWAAHTTQSVRLRRYIDPWKIKYAFDHPTEESVVEDPELSDSDSDSD</sequence>
<dbReference type="HOGENOM" id="CLU_1539918_0_0_1"/>
<gene>
    <name evidence="1" type="ORF">CGLO_16788</name>
</gene>
<accession>T0JVA5</accession>
<organism evidence="1 2">
    <name type="scientific">Colletotrichum gloeosporioides (strain Cg-14)</name>
    <name type="common">Anthracnose fungus</name>
    <name type="synonym">Glomerella cingulata</name>
    <dbReference type="NCBI Taxonomy" id="1237896"/>
    <lineage>
        <taxon>Eukaryota</taxon>
        <taxon>Fungi</taxon>
        <taxon>Dikarya</taxon>
        <taxon>Ascomycota</taxon>
        <taxon>Pezizomycotina</taxon>
        <taxon>Sordariomycetes</taxon>
        <taxon>Hypocreomycetidae</taxon>
        <taxon>Glomerellales</taxon>
        <taxon>Glomerellaceae</taxon>
        <taxon>Colletotrichum</taxon>
        <taxon>Colletotrichum gloeosporioides species complex</taxon>
    </lineage>
</organism>
<name>T0JVA5_COLGC</name>
<proteinExistence type="predicted"/>
<dbReference type="EMBL" id="AMYD01003991">
    <property type="protein sequence ID" value="EQB44468.1"/>
    <property type="molecule type" value="Genomic_DNA"/>
</dbReference>
<reference evidence="2" key="1">
    <citation type="journal article" date="2013" name="Mol. Plant Microbe Interact.">
        <title>Global aspects of pacC regulation of pathogenicity genes in Colletotrichum gloeosporioides as revealed by transcriptome analysis.</title>
        <authorList>
            <person name="Alkan N."/>
            <person name="Meng X."/>
            <person name="Friedlander G."/>
            <person name="Reuveni E."/>
            <person name="Sukno S."/>
            <person name="Sherman A."/>
            <person name="Thon M."/>
            <person name="Fluhr R."/>
            <person name="Prusky D."/>
        </authorList>
    </citation>
    <scope>NUCLEOTIDE SEQUENCE [LARGE SCALE GENOMIC DNA]</scope>
    <source>
        <strain evidence="2">Cg-14</strain>
    </source>
</reference>
<evidence type="ECO:0000313" key="2">
    <source>
        <dbReference type="Proteomes" id="UP000015530"/>
    </source>
</evidence>
<comment type="caution">
    <text evidence="1">The sequence shown here is derived from an EMBL/GenBank/DDBJ whole genome shotgun (WGS) entry which is preliminary data.</text>
</comment>